<proteinExistence type="predicted"/>
<name>A0ACB8R680_9AGAM</name>
<evidence type="ECO:0000313" key="1">
    <source>
        <dbReference type="EMBL" id="KAI0039553.1"/>
    </source>
</evidence>
<organism evidence="1 2">
    <name type="scientific">Auriscalpium vulgare</name>
    <dbReference type="NCBI Taxonomy" id="40419"/>
    <lineage>
        <taxon>Eukaryota</taxon>
        <taxon>Fungi</taxon>
        <taxon>Dikarya</taxon>
        <taxon>Basidiomycota</taxon>
        <taxon>Agaricomycotina</taxon>
        <taxon>Agaricomycetes</taxon>
        <taxon>Russulales</taxon>
        <taxon>Auriscalpiaceae</taxon>
        <taxon>Auriscalpium</taxon>
    </lineage>
</organism>
<protein>
    <submittedName>
        <fullName evidence="1">Uncharacterized protein</fullName>
    </submittedName>
</protein>
<reference evidence="1" key="1">
    <citation type="submission" date="2021-02" db="EMBL/GenBank/DDBJ databases">
        <authorList>
            <consortium name="DOE Joint Genome Institute"/>
            <person name="Ahrendt S."/>
            <person name="Looney B.P."/>
            <person name="Miyauchi S."/>
            <person name="Morin E."/>
            <person name="Drula E."/>
            <person name="Courty P.E."/>
            <person name="Chicoki N."/>
            <person name="Fauchery L."/>
            <person name="Kohler A."/>
            <person name="Kuo A."/>
            <person name="Labutti K."/>
            <person name="Pangilinan J."/>
            <person name="Lipzen A."/>
            <person name="Riley R."/>
            <person name="Andreopoulos W."/>
            <person name="He G."/>
            <person name="Johnson J."/>
            <person name="Barry K.W."/>
            <person name="Grigoriev I.V."/>
            <person name="Nagy L."/>
            <person name="Hibbett D."/>
            <person name="Henrissat B."/>
            <person name="Matheny P.B."/>
            <person name="Labbe J."/>
            <person name="Martin F."/>
        </authorList>
    </citation>
    <scope>NUCLEOTIDE SEQUENCE</scope>
    <source>
        <strain evidence="1">FP105234-sp</strain>
    </source>
</reference>
<evidence type="ECO:0000313" key="2">
    <source>
        <dbReference type="Proteomes" id="UP000814033"/>
    </source>
</evidence>
<sequence length="492" mass="51906">MAPSSTLQARIKAFEALGNGSAKDLPDDIAQAAIESRNPLDTDSPRSASAILPIVPQPFSPSPSASPASLATKSSLIDLKDWVIDDGPLLPPRSPPASRRPHAGYDATPLINLEPSPPKSAPKAPPLPPRKPSYTSLRSVSLTTPSVSQGTSTSRSPVSPHMLMPPDLEHTYPPARSPGPDDAPSRRHAPASSISSFHSVSLSSDGGTDPGGPQPYPMDRDWADDAGSLGESYENVSVSTPSEHFQHVVLQKPKGKPGPPRPPASKPLFPPPTKHHPHSNGSTKHAAEPPKLPQRPSARHPGSASSNSLTSPAITPTASGSSSSLNFSASSSAPSLSYTPRRPPPRPPQASSVPSPPRRSSSTHSQSSTRSAPNTARPPPLSLPLTRQAPLPPAARARYDTLFNSTARAADHLRVPGVTKKRANAGWRGLSVDLTTGDLDEKDAPDEAGRQVLPDARLDGRTVRRIWTKSKLPSEKLREIWCVSSLRAVAGC</sequence>
<keyword evidence="2" id="KW-1185">Reference proteome</keyword>
<comment type="caution">
    <text evidence="1">The sequence shown here is derived from an EMBL/GenBank/DDBJ whole genome shotgun (WGS) entry which is preliminary data.</text>
</comment>
<reference evidence="1" key="2">
    <citation type="journal article" date="2022" name="New Phytol.">
        <title>Evolutionary transition to the ectomycorrhizal habit in the genomes of a hyperdiverse lineage of mushroom-forming fungi.</title>
        <authorList>
            <person name="Looney B."/>
            <person name="Miyauchi S."/>
            <person name="Morin E."/>
            <person name="Drula E."/>
            <person name="Courty P.E."/>
            <person name="Kohler A."/>
            <person name="Kuo A."/>
            <person name="LaButti K."/>
            <person name="Pangilinan J."/>
            <person name="Lipzen A."/>
            <person name="Riley R."/>
            <person name="Andreopoulos W."/>
            <person name="He G."/>
            <person name="Johnson J."/>
            <person name="Nolan M."/>
            <person name="Tritt A."/>
            <person name="Barry K.W."/>
            <person name="Grigoriev I.V."/>
            <person name="Nagy L.G."/>
            <person name="Hibbett D."/>
            <person name="Henrissat B."/>
            <person name="Matheny P.B."/>
            <person name="Labbe J."/>
            <person name="Martin F.M."/>
        </authorList>
    </citation>
    <scope>NUCLEOTIDE SEQUENCE</scope>
    <source>
        <strain evidence="1">FP105234-sp</strain>
    </source>
</reference>
<dbReference type="EMBL" id="MU276290">
    <property type="protein sequence ID" value="KAI0039553.1"/>
    <property type="molecule type" value="Genomic_DNA"/>
</dbReference>
<accession>A0ACB8R680</accession>
<dbReference type="Proteomes" id="UP000814033">
    <property type="component" value="Unassembled WGS sequence"/>
</dbReference>
<gene>
    <name evidence="1" type="ORF">FA95DRAFT_1567114</name>
</gene>